<dbReference type="EMBL" id="JAVDYC010000001">
    <property type="protein sequence ID" value="MDR7321411.1"/>
    <property type="molecule type" value="Genomic_DNA"/>
</dbReference>
<dbReference type="RefSeq" id="WP_310410404.1">
    <property type="nucleotide sequence ID" value="NZ_JAVDYC010000001.1"/>
</dbReference>
<dbReference type="AlphaFoldDB" id="A0AAE3ZME6"/>
<comment type="caution">
    <text evidence="1">The sequence shown here is derived from an EMBL/GenBank/DDBJ whole genome shotgun (WGS) entry which is preliminary data.</text>
</comment>
<evidence type="ECO:0000313" key="2">
    <source>
        <dbReference type="Proteomes" id="UP001183629"/>
    </source>
</evidence>
<accession>A0AAE3ZME6</accession>
<gene>
    <name evidence="1" type="ORF">J2S44_001661</name>
</gene>
<reference evidence="1 2" key="1">
    <citation type="submission" date="2023-07" db="EMBL/GenBank/DDBJ databases">
        <title>Sequencing the genomes of 1000 actinobacteria strains.</title>
        <authorList>
            <person name="Klenk H.-P."/>
        </authorList>
    </citation>
    <scope>NUCLEOTIDE SEQUENCE [LARGE SCALE GENOMIC DNA]</scope>
    <source>
        <strain evidence="1 2">DSM 44711</strain>
    </source>
</reference>
<evidence type="ECO:0000313" key="1">
    <source>
        <dbReference type="EMBL" id="MDR7321411.1"/>
    </source>
</evidence>
<sequence length="215" mass="23462">MAESLTALESALLILLMSENREIPNPELEKVYGFKLEAKSRQKLNRLGYLETQDGRPMVHALGDKGWALMEGDLAFPRSTPRVLGAALSAFHAAMRDRVLPKTQFQTFGEALAQSSFVPAQRAEPAPVPTANLSGRIRDVYKSLASEPGAWVSLARLRPYFADVPRADLDEALKRLAREDGVLAPEVNQKSLTATDIESAVRSGGQDNHLLAIGV</sequence>
<name>A0AAE3ZME6_9ACTN</name>
<organism evidence="1 2">
    <name type="scientific">Catenuloplanes niger</name>
    <dbReference type="NCBI Taxonomy" id="587534"/>
    <lineage>
        <taxon>Bacteria</taxon>
        <taxon>Bacillati</taxon>
        <taxon>Actinomycetota</taxon>
        <taxon>Actinomycetes</taxon>
        <taxon>Micromonosporales</taxon>
        <taxon>Micromonosporaceae</taxon>
        <taxon>Catenuloplanes</taxon>
    </lineage>
</organism>
<dbReference type="Proteomes" id="UP001183629">
    <property type="component" value="Unassembled WGS sequence"/>
</dbReference>
<protein>
    <submittedName>
        <fullName evidence="1">Uncharacterized protein</fullName>
    </submittedName>
</protein>
<keyword evidence="2" id="KW-1185">Reference proteome</keyword>
<proteinExistence type="predicted"/>